<keyword evidence="18" id="KW-1185">Reference proteome</keyword>
<dbReference type="Gene3D" id="3.40.50.620">
    <property type="entry name" value="HUPs"/>
    <property type="match status" value="2"/>
</dbReference>
<keyword evidence="6 14" id="KW-0547">Nucleotide-binding</keyword>
<gene>
    <name evidence="17" type="ORF">MERGE_000929</name>
</gene>
<keyword evidence="7 14" id="KW-0067">ATP-binding</keyword>
<feature type="transmembrane region" description="Helical" evidence="15">
    <location>
        <begin position="440"/>
        <end position="461"/>
    </location>
</feature>
<dbReference type="InterPro" id="IPR009008">
    <property type="entry name" value="Val/Leu/Ile-tRNA-synth_edit"/>
</dbReference>
<dbReference type="Pfam" id="PF00133">
    <property type="entry name" value="tRNA-synt_1"/>
    <property type="match status" value="1"/>
</dbReference>
<dbReference type="Gene3D" id="1.10.730.10">
    <property type="entry name" value="Isoleucyl-tRNA Synthetase, Domain 1"/>
    <property type="match status" value="1"/>
</dbReference>
<feature type="transmembrane region" description="Helical" evidence="15">
    <location>
        <begin position="364"/>
        <end position="385"/>
    </location>
</feature>
<dbReference type="InterPro" id="IPR002300">
    <property type="entry name" value="aa-tRNA-synth_Ia"/>
</dbReference>
<dbReference type="Proteomes" id="UP000663699">
    <property type="component" value="Chromosome 12"/>
</dbReference>
<evidence type="ECO:0000313" key="17">
    <source>
        <dbReference type="EMBL" id="QSL66549.1"/>
    </source>
</evidence>
<dbReference type="Pfam" id="PF03062">
    <property type="entry name" value="MBOAT"/>
    <property type="match status" value="1"/>
</dbReference>
<evidence type="ECO:0000256" key="15">
    <source>
        <dbReference type="SAM" id="Phobius"/>
    </source>
</evidence>
<evidence type="ECO:0000256" key="1">
    <source>
        <dbReference type="ARBA" id="ARBA00004141"/>
    </source>
</evidence>
<evidence type="ECO:0000256" key="11">
    <source>
        <dbReference type="ARBA" id="ARBA00023146"/>
    </source>
</evidence>
<dbReference type="OrthoDB" id="629407at2759"/>
<dbReference type="GO" id="GO:0002161">
    <property type="term" value="F:aminoacyl-tRNA deacylase activity"/>
    <property type="evidence" value="ECO:0007669"/>
    <property type="project" value="InterPro"/>
</dbReference>
<feature type="transmembrane region" description="Helical" evidence="15">
    <location>
        <begin position="32"/>
        <end position="52"/>
    </location>
</feature>
<evidence type="ECO:0000256" key="3">
    <source>
        <dbReference type="ARBA" id="ARBA00013169"/>
    </source>
</evidence>
<dbReference type="GO" id="GO:0004832">
    <property type="term" value="F:valine-tRNA ligase activity"/>
    <property type="evidence" value="ECO:0007669"/>
    <property type="project" value="UniProtKB-EC"/>
</dbReference>
<evidence type="ECO:0000256" key="8">
    <source>
        <dbReference type="ARBA" id="ARBA00022917"/>
    </source>
</evidence>
<feature type="domain" description="Aminoacyl-tRNA synthetase class Ia" evidence="16">
    <location>
        <begin position="505"/>
        <end position="1111"/>
    </location>
</feature>
<dbReference type="GO" id="GO:0016020">
    <property type="term" value="C:membrane"/>
    <property type="evidence" value="ECO:0007669"/>
    <property type="project" value="UniProtKB-SubCell"/>
</dbReference>
<feature type="transmembrane region" description="Helical" evidence="15">
    <location>
        <begin position="190"/>
        <end position="209"/>
    </location>
</feature>
<sequence length="1133" mass="133740">MGMRQSEDNCNFHIDDKEILYTKKTKKLESKWMSYEFFIYYLVMLFSSIFLLKTTYEISNASQHNYSRFSGLLRSGWIGKRKMDNSDIQYAVFRRNVPILIIASAIHLSLGSFSNYLIKHFKILNEDHYNGFVPRWQIYFNTTILRFISYNLDYYWSQNNDISELSNSQLTEKNRINSPCFRTDYCLLNFFSYAFYAPLYFSGPIISFNNFISQLRYPSKDITILSIIKYFLRLLSCFFLLELILHFFYVVAISKTKSWKDYSPFQISVIAYFNLQVIWFKLLLIWRFFRLWALCDKIDPPENMVRCINNNYSFLGFWRAWHRSFNRWIIRYIYLPLGGSRFLVLNIFVIFTFVALWHDVTLRLFVWGWLITLFILPEVIARHIFRSKEWEDWPYYRHLCALGASINIIMMMIANLVGFSLGIEGTKDMFIRVFMNYKNFFFLICLFCALFSAVQIILYYMRYTYFMVFLRRCKIRQFFSIRSYSHIPSHSFDGPYDPTLIEQDWYKWWQENGFFSPKYPLNEYSSCDRVITILPPPNITGILHLGHALTISIQDALIRWERMRGKSVMWIPGTDHAGIATQSIIEQFLMKTRNLKRKNMTRRMFEDIIWKWKDLNVAHIYNQIAFMGASLDWSKEFFTLDSSLSKVVTNCFIQLFNEGLIYRDMKMVNWSCSLETVISDIEVDHRVITKPTEIMIRGEPIEFGVLHKIAYPLVDPCDITEVVVSTSRVETIPGDRAISVHPNDIRFLNLHGKYCYHPLDPHIKIPIIPDEMVDPNFGTGAVKVTPAHDPDDYIFSIRHKIPVVNVFDYDGRMNASCLLPELQHIDRLKCRKYILSKLKDKGLYRGSQNYQTSISFCSRSGDIIEYFLKSQWYLKTGSLASKLHDNLALKFSVLPQHYSNEWIKWLENIEDWCISRQLWWGHRIPAWYVNCENGYWIVADSEQAALEISGGKDVKQDLDVLDTWFSSALLPLSVFRWDNKNIPIEYPLTFIESGSDLLFFWILRMALLCTYFTGKFPFNEIILHPLIRDSQGRKMSKSLGNIIDPLQIIKGFSLEISEDNAFNGNDLEQDMKYHLKTARKKFSGDIKAMGTDSLRFSLIDYTKQTHQINMDIANVSSAKYILSKLWNATKYKF</sequence>
<dbReference type="InterPro" id="IPR002303">
    <property type="entry name" value="Valyl-tRNA_ligase"/>
</dbReference>
<evidence type="ECO:0000256" key="2">
    <source>
        <dbReference type="ARBA" id="ARBA00005594"/>
    </source>
</evidence>
<comment type="subcellular location">
    <subcellularLocation>
        <location evidence="1">Membrane</location>
        <topology evidence="1">Multi-pass membrane protein</topology>
    </subcellularLocation>
</comment>
<dbReference type="AlphaFoldDB" id="A0A899G539"/>
<keyword evidence="10 15" id="KW-0472">Membrane</keyword>
<dbReference type="SUPFAM" id="SSF50677">
    <property type="entry name" value="ValRS/IleRS/LeuRS editing domain"/>
    <property type="match status" value="1"/>
</dbReference>
<feature type="transmembrane region" description="Helical" evidence="15">
    <location>
        <begin position="269"/>
        <end position="289"/>
    </location>
</feature>
<evidence type="ECO:0000256" key="14">
    <source>
        <dbReference type="RuleBase" id="RU363035"/>
    </source>
</evidence>
<dbReference type="PANTHER" id="PTHR11946">
    <property type="entry name" value="VALYL-TRNA SYNTHETASES"/>
    <property type="match status" value="1"/>
</dbReference>
<comment type="similarity">
    <text evidence="2 14">Belongs to the class-I aminoacyl-tRNA synthetase family.</text>
</comment>
<keyword evidence="11 14" id="KW-0030">Aminoacyl-tRNA synthetase</keyword>
<dbReference type="GO" id="GO:0005524">
    <property type="term" value="F:ATP binding"/>
    <property type="evidence" value="ECO:0007669"/>
    <property type="project" value="UniProtKB-KW"/>
</dbReference>
<evidence type="ECO:0000256" key="4">
    <source>
        <dbReference type="ARBA" id="ARBA00022598"/>
    </source>
</evidence>
<evidence type="ECO:0000256" key="9">
    <source>
        <dbReference type="ARBA" id="ARBA00022989"/>
    </source>
</evidence>
<feature type="transmembrane region" description="Helical" evidence="15">
    <location>
        <begin position="332"/>
        <end position="358"/>
    </location>
</feature>
<dbReference type="FunFam" id="3.40.50.620:FF:000020">
    <property type="entry name" value="Valine--tRNA ligase, mitochondrial"/>
    <property type="match status" value="1"/>
</dbReference>
<organism evidence="17 18">
    <name type="scientific">Pneumocystis wakefieldiae</name>
    <dbReference type="NCBI Taxonomy" id="38082"/>
    <lineage>
        <taxon>Eukaryota</taxon>
        <taxon>Fungi</taxon>
        <taxon>Dikarya</taxon>
        <taxon>Ascomycota</taxon>
        <taxon>Taphrinomycotina</taxon>
        <taxon>Pneumocystomycetes</taxon>
        <taxon>Pneumocystaceae</taxon>
        <taxon>Pneumocystis</taxon>
    </lineage>
</organism>
<feature type="transmembrane region" description="Helical" evidence="15">
    <location>
        <begin position="97"/>
        <end position="118"/>
    </location>
</feature>
<protein>
    <recommendedName>
        <fullName evidence="3">valine--tRNA ligase</fullName>
        <ecNumber evidence="3">6.1.1.9</ecNumber>
    </recommendedName>
    <alternativeName>
        <fullName evidence="12">Valyl-tRNA synthetase</fullName>
    </alternativeName>
</protein>
<dbReference type="InterPro" id="IPR001412">
    <property type="entry name" value="aa-tRNA-synth_I_CS"/>
</dbReference>
<keyword evidence="4 14" id="KW-0436">Ligase</keyword>
<keyword evidence="9 15" id="KW-1133">Transmembrane helix</keyword>
<evidence type="ECO:0000256" key="7">
    <source>
        <dbReference type="ARBA" id="ARBA00022840"/>
    </source>
</evidence>
<dbReference type="PANTHER" id="PTHR11946:SF109">
    <property type="entry name" value="VALINE--TRNA LIGASE"/>
    <property type="match status" value="1"/>
</dbReference>
<evidence type="ECO:0000256" key="13">
    <source>
        <dbReference type="ARBA" id="ARBA00047552"/>
    </source>
</evidence>
<proteinExistence type="inferred from homology"/>
<comment type="catalytic activity">
    <reaction evidence="13">
        <text>tRNA(Val) + L-valine + ATP = L-valyl-tRNA(Val) + AMP + diphosphate</text>
        <dbReference type="Rhea" id="RHEA:10704"/>
        <dbReference type="Rhea" id="RHEA-COMP:9672"/>
        <dbReference type="Rhea" id="RHEA-COMP:9708"/>
        <dbReference type="ChEBI" id="CHEBI:30616"/>
        <dbReference type="ChEBI" id="CHEBI:33019"/>
        <dbReference type="ChEBI" id="CHEBI:57762"/>
        <dbReference type="ChEBI" id="CHEBI:78442"/>
        <dbReference type="ChEBI" id="CHEBI:78537"/>
        <dbReference type="ChEBI" id="CHEBI:456215"/>
        <dbReference type="EC" id="6.1.1.9"/>
    </reaction>
</comment>
<evidence type="ECO:0000259" key="16">
    <source>
        <dbReference type="Pfam" id="PF00133"/>
    </source>
</evidence>
<dbReference type="SUPFAM" id="SSF52374">
    <property type="entry name" value="Nucleotidylyl transferase"/>
    <property type="match status" value="1"/>
</dbReference>
<accession>A0A899G539</accession>
<dbReference type="PROSITE" id="PS00178">
    <property type="entry name" value="AA_TRNA_LIGASE_I"/>
    <property type="match status" value="1"/>
</dbReference>
<dbReference type="GO" id="GO:0005829">
    <property type="term" value="C:cytosol"/>
    <property type="evidence" value="ECO:0007669"/>
    <property type="project" value="TreeGrafter"/>
</dbReference>
<evidence type="ECO:0000256" key="6">
    <source>
        <dbReference type="ARBA" id="ARBA00022741"/>
    </source>
</evidence>
<dbReference type="GO" id="GO:0006438">
    <property type="term" value="P:valyl-tRNA aminoacylation"/>
    <property type="evidence" value="ECO:0007669"/>
    <property type="project" value="InterPro"/>
</dbReference>
<dbReference type="EMBL" id="CP054543">
    <property type="protein sequence ID" value="QSL66549.1"/>
    <property type="molecule type" value="Genomic_DNA"/>
</dbReference>
<feature type="transmembrane region" description="Helical" evidence="15">
    <location>
        <begin position="397"/>
        <end position="420"/>
    </location>
</feature>
<keyword evidence="8 14" id="KW-0648">Protein biosynthesis</keyword>
<dbReference type="Gene3D" id="3.90.740.10">
    <property type="entry name" value="Valyl/Leucyl/Isoleucyl-tRNA synthetase, editing domain"/>
    <property type="match status" value="1"/>
</dbReference>
<dbReference type="InterPro" id="IPR014729">
    <property type="entry name" value="Rossmann-like_a/b/a_fold"/>
</dbReference>
<reference evidence="17" key="1">
    <citation type="submission" date="2020-06" db="EMBL/GenBank/DDBJ databases">
        <title>Genomes of multiple members of Pneumocystis genus reveal paths to human pathogen Pneumocystis jirovecii.</title>
        <authorList>
            <person name="Cisse O.H."/>
            <person name="Ma L."/>
            <person name="Dekker J."/>
            <person name="Khil P."/>
            <person name="Jo J."/>
            <person name="Brenchley J."/>
            <person name="Blair R."/>
            <person name="Pahar B."/>
            <person name="Chabe M."/>
            <person name="Van Rompay K.A."/>
            <person name="Keesler R."/>
            <person name="Sukura A."/>
            <person name="Hirsch V."/>
            <person name="Kutty G."/>
            <person name="Liu Y."/>
            <person name="Peng L."/>
            <person name="Chen J."/>
            <person name="Song J."/>
            <person name="Weissenbacher-Lang C."/>
            <person name="Xu J."/>
            <person name="Upham N.S."/>
            <person name="Stajich J.E."/>
            <person name="Cuomo C.A."/>
            <person name="Cushion M.T."/>
            <person name="Kovacs J.A."/>
        </authorList>
    </citation>
    <scope>NUCLEOTIDE SEQUENCE</scope>
    <source>
        <strain evidence="17">2A</strain>
    </source>
</reference>
<evidence type="ECO:0000313" key="18">
    <source>
        <dbReference type="Proteomes" id="UP000663699"/>
    </source>
</evidence>
<evidence type="ECO:0000256" key="5">
    <source>
        <dbReference type="ARBA" id="ARBA00022692"/>
    </source>
</evidence>
<keyword evidence="5 15" id="KW-0812">Transmembrane</keyword>
<feature type="transmembrane region" description="Helical" evidence="15">
    <location>
        <begin position="230"/>
        <end position="249"/>
    </location>
</feature>
<dbReference type="InterPro" id="IPR004299">
    <property type="entry name" value="MBOAT_fam"/>
</dbReference>
<name>A0A899G539_9ASCO</name>
<dbReference type="PRINTS" id="PR00986">
    <property type="entry name" value="TRNASYNTHVAL"/>
</dbReference>
<dbReference type="NCBIfam" id="TIGR00422">
    <property type="entry name" value="valS"/>
    <property type="match status" value="1"/>
</dbReference>
<evidence type="ECO:0000256" key="12">
    <source>
        <dbReference type="ARBA" id="ARBA00029936"/>
    </source>
</evidence>
<evidence type="ECO:0000256" key="10">
    <source>
        <dbReference type="ARBA" id="ARBA00023136"/>
    </source>
</evidence>
<dbReference type="EC" id="6.1.1.9" evidence="3"/>